<dbReference type="Proteomes" id="UP000003163">
    <property type="component" value="Unassembled WGS sequence"/>
</dbReference>
<comment type="caution">
    <text evidence="3">The sequence shown here is derived from an EMBL/GenBank/DDBJ whole genome shotgun (WGS) entry which is preliminary data.</text>
</comment>
<feature type="transmembrane region" description="Helical" evidence="2">
    <location>
        <begin position="36"/>
        <end position="57"/>
    </location>
</feature>
<dbReference type="VEuPathDB" id="MicrosporidiaDB:EDEG_01663"/>
<proteinExistence type="predicted"/>
<keyword evidence="2" id="KW-0472">Membrane</keyword>
<evidence type="ECO:0000313" key="3">
    <source>
        <dbReference type="EMBL" id="EJW04029.1"/>
    </source>
</evidence>
<keyword evidence="1" id="KW-0175">Coiled coil</keyword>
<organism evidence="3 4">
    <name type="scientific">Edhazardia aedis (strain USNM 41457)</name>
    <name type="common">Microsporidian parasite</name>
    <dbReference type="NCBI Taxonomy" id="1003232"/>
    <lineage>
        <taxon>Eukaryota</taxon>
        <taxon>Fungi</taxon>
        <taxon>Fungi incertae sedis</taxon>
        <taxon>Microsporidia</taxon>
        <taxon>Edhazardia</taxon>
    </lineage>
</organism>
<keyword evidence="2" id="KW-0812">Transmembrane</keyword>
<accession>J9D953</accession>
<gene>
    <name evidence="3" type="ORF">EDEG_01663</name>
</gene>
<name>J9D953_EDHAE</name>
<keyword evidence="2" id="KW-1133">Transmembrane helix</keyword>
<evidence type="ECO:0000313" key="4">
    <source>
        <dbReference type="Proteomes" id="UP000003163"/>
    </source>
</evidence>
<reference evidence="3 4" key="1">
    <citation type="submission" date="2011-08" db="EMBL/GenBank/DDBJ databases">
        <authorList>
            <person name="Liu Z.J."/>
            <person name="Shi F.L."/>
            <person name="Lu J.Q."/>
            <person name="Li M."/>
            <person name="Wang Z.L."/>
        </authorList>
    </citation>
    <scope>NUCLEOTIDE SEQUENCE [LARGE SCALE GENOMIC DNA]</scope>
    <source>
        <strain evidence="3 4">USNM 41457</strain>
    </source>
</reference>
<dbReference type="EMBL" id="AFBI03000025">
    <property type="protein sequence ID" value="EJW04029.1"/>
    <property type="molecule type" value="Genomic_DNA"/>
</dbReference>
<reference evidence="4" key="2">
    <citation type="submission" date="2015-07" db="EMBL/GenBank/DDBJ databases">
        <title>Contrasting host-pathogen interactions and genome evolution in two generalist and specialist microsporidian pathogens of mosquitoes.</title>
        <authorList>
            <consortium name="The Broad Institute Genomics Platform"/>
            <consortium name="The Broad Institute Genome Sequencing Center for Infectious Disease"/>
            <person name="Cuomo C.A."/>
            <person name="Sanscrainte N.D."/>
            <person name="Goldberg J.M."/>
            <person name="Heiman D."/>
            <person name="Young S."/>
            <person name="Zeng Q."/>
            <person name="Becnel J.J."/>
            <person name="Birren B.W."/>
        </authorList>
    </citation>
    <scope>NUCLEOTIDE SEQUENCE [LARGE SCALE GENOMIC DNA]</scope>
    <source>
        <strain evidence="4">USNM 41457</strain>
    </source>
</reference>
<feature type="coiled-coil region" evidence="1">
    <location>
        <begin position="1018"/>
        <end position="1045"/>
    </location>
</feature>
<dbReference type="HOGENOM" id="CLU_286667_0_0_1"/>
<sequence>MKWCHCLNLYIIKNQCITKSKMKFFFKNIKHANNSFLKNGCIVILLIFLSLGHFLIYRKIIEKSNIRLSKRSFANFVDGRQTKNSKTSINGTKIKENNSGAKIFEKKNLMSKKDIAINTYPLQPQSSALQCKYNPDKLIAQNSSENKGNLPIKDPSSILNSGVSEHHNKNDAMKCETKILKENLDESTSNLMKESDVDIESKSKSALSNVNINQKKANINFFTSSSDNDYKSRNLNQNVQIAHHKNLIKPDVIPDRKLRISKKSVVIKKVKADSTNSNIFKKMKNLGNNKTQLFGLSLNKISTKSGVFKNQSRSNPVVKSKISNNSKNNTEITKSFNVNGSFGRIIRKKDKIREDGKFNGTDAYVKQKSSVNANNNSIFSGSEAEKKLNISNKVVTYEDIHPIVNENKFLCLKNSNNEKLLSNINYNNFKMVERTKYYQFNRHFSENILKFIDNFFKRLNFNTNNDYNLNQENVISESIEDSDNKNNRKYENSFYERNYHNQTECKIRDDHKICRVDVDYKLRFPNQSSLETINFFENILNGTKKNGKLKISLLFNMGRKILNTPKKTENSFEYQLTIDIRKINNLTKDKYMKIIDSCQENEKETCNIHNKSKTVLIRICVDRYFNIQDIKFFTNNNNNKKFDQIKVFTFLHVQKPNIYEDIKNDFKTFPSSSDKNIFEDTKVVGNQMKAHEQGDKYLNKKYNVQDNIFDRLDDYITFYLFFKVDQKQILNCFCENFDYNGFINEDFLINILQKEKNSTQMKNKNDKCRITNNTIVVSQAIAKFNHIYAFFYRNIVKVCDLYVLEFIQKTWLNNLLIVLLKKHIKMNKMRPLNRKKYCNNDNNEYINEMISLDNNEISTKNEDFCGNSSTVEIFTKQEENIKINSDISFLFINENISITKFMQYICQYFPVSYCFIDIYEDLTGIFEDNDDIYKTEKCKLKWNDGNHTEKKIQDEKRDDIVHFNAFLVSFTSKYAAFKNIIDSVISKIGTIENSSNNMLCYLENNKFKDIQAFIATKFNEIQDSLEFLSNELLQVKNNFLEYEAQLFQKVVSITMSFFKKLGNNCESFINRNQVISM</sequence>
<evidence type="ECO:0000256" key="2">
    <source>
        <dbReference type="SAM" id="Phobius"/>
    </source>
</evidence>
<keyword evidence="4" id="KW-1185">Reference proteome</keyword>
<dbReference type="AlphaFoldDB" id="J9D953"/>
<dbReference type="InParanoid" id="J9D953"/>
<evidence type="ECO:0000256" key="1">
    <source>
        <dbReference type="SAM" id="Coils"/>
    </source>
</evidence>
<protein>
    <submittedName>
        <fullName evidence="3">Uncharacterized protein</fullName>
    </submittedName>
</protein>